<dbReference type="EMBL" id="PTIX01000012">
    <property type="protein sequence ID" value="PPK65791.1"/>
    <property type="molecule type" value="Genomic_DNA"/>
</dbReference>
<dbReference type="NCBIfam" id="TIGR03815">
    <property type="entry name" value="CpaE_hom_Actino"/>
    <property type="match status" value="1"/>
</dbReference>
<accession>A0A2S6GKW5</accession>
<sequence>MPETTPPRRPAVCVHDETLLDEVLRLAAAAGAEPTRAADPVDLRARWREAPLVVLDEPAAAACVAAALPRRAEVVVVASGSPPPELSAAAALLGAERLFSLPADENALISALADAAEAPASAVGRVLAVIGGRGGAGASVFAAAVALAAVDAGDNAMLVDCDPMAGGIDLVLGAEEQPGLRWPDLRLKAGRVPVSSLHSSLPGRTKGGARLTLLSGAREGDGPAPDAVAAIVEAGRRAGETVICDVPRTPGPSARAALDRADLTVVITPAEVRATAAAKRVAAYLAAQGVPAALVVRNPTPTRLSPTDIAAVVGLPLLTTYRHDPSLPNTLDQGTLRLRPRTSLARAATTVLHALTAPSTRTGHAC</sequence>
<reference evidence="2 3" key="1">
    <citation type="submission" date="2018-02" db="EMBL/GenBank/DDBJ databases">
        <title>Genomic Encyclopedia of Archaeal and Bacterial Type Strains, Phase II (KMG-II): from individual species to whole genera.</title>
        <authorList>
            <person name="Goeker M."/>
        </authorList>
    </citation>
    <scope>NUCLEOTIDE SEQUENCE [LARGE SCALE GENOMIC DNA]</scope>
    <source>
        <strain evidence="2 3">YU 961-1</strain>
    </source>
</reference>
<proteinExistence type="predicted"/>
<dbReference type="OrthoDB" id="3252838at2"/>
<dbReference type="Proteomes" id="UP000239203">
    <property type="component" value="Unassembled WGS sequence"/>
</dbReference>
<feature type="domain" description="Rv3660c-like CheY-like N-terminal" evidence="1">
    <location>
        <begin position="14"/>
        <end position="119"/>
    </location>
</feature>
<dbReference type="Gene3D" id="3.40.50.300">
    <property type="entry name" value="P-loop containing nucleotide triphosphate hydrolases"/>
    <property type="match status" value="1"/>
</dbReference>
<dbReference type="GO" id="GO:0051782">
    <property type="term" value="P:negative regulation of cell division"/>
    <property type="evidence" value="ECO:0007669"/>
    <property type="project" value="TreeGrafter"/>
</dbReference>
<dbReference type="Pfam" id="PF26563">
    <property type="entry name" value="Rv3660c_N"/>
    <property type="match status" value="1"/>
</dbReference>
<name>A0A2S6GKW5_9PSEU</name>
<dbReference type="InterPro" id="IPR050625">
    <property type="entry name" value="ParA/MinD_ATPase"/>
</dbReference>
<dbReference type="GO" id="GO:0005524">
    <property type="term" value="F:ATP binding"/>
    <property type="evidence" value="ECO:0007669"/>
    <property type="project" value="TreeGrafter"/>
</dbReference>
<dbReference type="SUPFAM" id="SSF52540">
    <property type="entry name" value="P-loop containing nucleoside triphosphate hydrolases"/>
    <property type="match status" value="1"/>
</dbReference>
<protein>
    <submittedName>
        <fullName evidence="2">Secretion/DNA translocation related CpaE-like protein</fullName>
    </submittedName>
</protein>
<dbReference type="PANTHER" id="PTHR43384">
    <property type="entry name" value="SEPTUM SITE-DETERMINING PROTEIN MIND HOMOLOG, CHLOROPLASTIC-RELATED"/>
    <property type="match status" value="1"/>
</dbReference>
<dbReference type="RefSeq" id="WP_104480780.1">
    <property type="nucleotide sequence ID" value="NZ_CP154825.1"/>
</dbReference>
<dbReference type="InterPro" id="IPR059050">
    <property type="entry name" value="Rv3660c_N"/>
</dbReference>
<evidence type="ECO:0000313" key="2">
    <source>
        <dbReference type="EMBL" id="PPK65791.1"/>
    </source>
</evidence>
<dbReference type="GO" id="GO:0009898">
    <property type="term" value="C:cytoplasmic side of plasma membrane"/>
    <property type="evidence" value="ECO:0007669"/>
    <property type="project" value="TreeGrafter"/>
</dbReference>
<dbReference type="GO" id="GO:0005829">
    <property type="term" value="C:cytosol"/>
    <property type="evidence" value="ECO:0007669"/>
    <property type="project" value="TreeGrafter"/>
</dbReference>
<dbReference type="AlphaFoldDB" id="A0A2S6GKW5"/>
<keyword evidence="3" id="KW-1185">Reference proteome</keyword>
<evidence type="ECO:0000313" key="3">
    <source>
        <dbReference type="Proteomes" id="UP000239203"/>
    </source>
</evidence>
<dbReference type="InterPro" id="IPR022521">
    <property type="entry name" value="Rv3660c"/>
</dbReference>
<dbReference type="GO" id="GO:0016887">
    <property type="term" value="F:ATP hydrolysis activity"/>
    <property type="evidence" value="ECO:0007669"/>
    <property type="project" value="TreeGrafter"/>
</dbReference>
<gene>
    <name evidence="2" type="ORF">CLV40_11251</name>
</gene>
<dbReference type="InterPro" id="IPR027417">
    <property type="entry name" value="P-loop_NTPase"/>
</dbReference>
<evidence type="ECO:0000259" key="1">
    <source>
        <dbReference type="Pfam" id="PF26563"/>
    </source>
</evidence>
<comment type="caution">
    <text evidence="2">The sequence shown here is derived from an EMBL/GenBank/DDBJ whole genome shotgun (WGS) entry which is preliminary data.</text>
</comment>
<dbReference type="PANTHER" id="PTHR43384:SF11">
    <property type="entry name" value="SEPTUM SITE DETERMINING PROTEIN"/>
    <property type="match status" value="1"/>
</dbReference>
<organism evidence="2 3">
    <name type="scientific">Actinokineospora auranticolor</name>
    <dbReference type="NCBI Taxonomy" id="155976"/>
    <lineage>
        <taxon>Bacteria</taxon>
        <taxon>Bacillati</taxon>
        <taxon>Actinomycetota</taxon>
        <taxon>Actinomycetes</taxon>
        <taxon>Pseudonocardiales</taxon>
        <taxon>Pseudonocardiaceae</taxon>
        <taxon>Actinokineospora</taxon>
    </lineage>
</organism>